<dbReference type="InterPro" id="IPR036047">
    <property type="entry name" value="F-box-like_dom_sf"/>
</dbReference>
<name>A0A9R1U3N5_9HYME</name>
<dbReference type="Proteomes" id="UP000694866">
    <property type="component" value="Unplaced"/>
</dbReference>
<dbReference type="Gene3D" id="3.80.10.10">
    <property type="entry name" value="Ribonuclease Inhibitor"/>
    <property type="match status" value="1"/>
</dbReference>
<dbReference type="InterPro" id="IPR032675">
    <property type="entry name" value="LRR_dom_sf"/>
</dbReference>
<dbReference type="KEGG" id="fas:105269002"/>
<dbReference type="Pfam" id="PF00646">
    <property type="entry name" value="F-box"/>
    <property type="match status" value="1"/>
</dbReference>
<evidence type="ECO:0000313" key="2">
    <source>
        <dbReference type="Proteomes" id="UP000694866"/>
    </source>
</evidence>
<dbReference type="SUPFAM" id="SSF81383">
    <property type="entry name" value="F-box domain"/>
    <property type="match status" value="1"/>
</dbReference>
<dbReference type="GO" id="GO:0031146">
    <property type="term" value="P:SCF-dependent proteasomal ubiquitin-dependent protein catabolic process"/>
    <property type="evidence" value="ECO:0007669"/>
    <property type="project" value="TreeGrafter"/>
</dbReference>
<evidence type="ECO:0000259" key="1">
    <source>
        <dbReference type="PROSITE" id="PS50181"/>
    </source>
</evidence>
<dbReference type="SUPFAM" id="SSF52047">
    <property type="entry name" value="RNI-like"/>
    <property type="match status" value="1"/>
</dbReference>
<dbReference type="SMART" id="SM00256">
    <property type="entry name" value="FBOX"/>
    <property type="match status" value="1"/>
</dbReference>
<sequence length="418" mass="47518">MMAATGGPSTTIQDLPDECLRKILLQIPITHRINFRNVCQKWREVIDDSWSAVKKIECHGRWSKPYEIQDLDGVLNISTIKEKILEGVTSRCGDCLITLTETHHDDDLTILSFAAKYCTNIREATLLISSEADDEHVNELLAANQRLRVLKLHIKFKRTRICLRSIGTKSLEALSIQSCGRRTLSSHVLTNLKQIVRISDSLKLFASYFIDEALLELLGKKIMLEWLMVTYYGNTLKADTLHSILNLKYLRELAISLQQRNRYNKRKIWLLTLSETADFILALVENLKGLVTLCLDAFYNVTDDGFMALSSLPKLRNLSVAEAEGVTDKFLYLFSHLDVLCVAGCSLFDDGVVELLQRSTTMRVLNISGTPITDKTLVAAVRETKKRRNGIRLTLRALRTKLSPLRVIQDSPFLHLEW</sequence>
<feature type="domain" description="F-box" evidence="1">
    <location>
        <begin position="9"/>
        <end position="53"/>
    </location>
</feature>
<dbReference type="Gene3D" id="1.20.1280.50">
    <property type="match status" value="1"/>
</dbReference>
<reference evidence="3" key="1">
    <citation type="submission" date="2025-08" db="UniProtKB">
        <authorList>
            <consortium name="RefSeq"/>
        </authorList>
    </citation>
    <scope>IDENTIFICATION</scope>
    <source>
        <strain evidence="3">USDA-PBARC FA_bdor</strain>
        <tissue evidence="3">Whole organism</tissue>
    </source>
</reference>
<organism evidence="2 3">
    <name type="scientific">Fopius arisanus</name>
    <dbReference type="NCBI Taxonomy" id="64838"/>
    <lineage>
        <taxon>Eukaryota</taxon>
        <taxon>Metazoa</taxon>
        <taxon>Ecdysozoa</taxon>
        <taxon>Arthropoda</taxon>
        <taxon>Hexapoda</taxon>
        <taxon>Insecta</taxon>
        <taxon>Pterygota</taxon>
        <taxon>Neoptera</taxon>
        <taxon>Endopterygota</taxon>
        <taxon>Hymenoptera</taxon>
        <taxon>Apocrita</taxon>
        <taxon>Ichneumonoidea</taxon>
        <taxon>Braconidae</taxon>
        <taxon>Opiinae</taxon>
        <taxon>Fopius</taxon>
    </lineage>
</organism>
<dbReference type="PANTHER" id="PTHR13318">
    <property type="entry name" value="PARTNER OF PAIRED, ISOFORM B-RELATED"/>
    <property type="match status" value="1"/>
</dbReference>
<evidence type="ECO:0000313" key="3">
    <source>
        <dbReference type="RefSeq" id="XP_011307259.1"/>
    </source>
</evidence>
<dbReference type="GO" id="GO:0019005">
    <property type="term" value="C:SCF ubiquitin ligase complex"/>
    <property type="evidence" value="ECO:0007669"/>
    <property type="project" value="TreeGrafter"/>
</dbReference>
<gene>
    <name evidence="3" type="primary">LOC105269002</name>
</gene>
<dbReference type="InterPro" id="IPR001810">
    <property type="entry name" value="F-box_dom"/>
</dbReference>
<proteinExistence type="predicted"/>
<protein>
    <recommendedName>
        <fullName evidence="1">F-box domain-containing protein</fullName>
    </recommendedName>
</protein>
<accession>A0A9R1U3N5</accession>
<keyword evidence="2" id="KW-1185">Reference proteome</keyword>
<dbReference type="AlphaFoldDB" id="A0A9R1U3N5"/>
<dbReference type="GeneID" id="105269002"/>
<dbReference type="OrthoDB" id="10257471at2759"/>
<dbReference type="RefSeq" id="XP_011307259.1">
    <property type="nucleotide sequence ID" value="XM_011308957.1"/>
</dbReference>
<dbReference type="PROSITE" id="PS50181">
    <property type="entry name" value="FBOX"/>
    <property type="match status" value="1"/>
</dbReference>